<evidence type="ECO:0000256" key="1">
    <source>
        <dbReference type="SAM" id="MobiDB-lite"/>
    </source>
</evidence>
<dbReference type="Proteomes" id="UP000283063">
    <property type="component" value="Chromosome"/>
</dbReference>
<dbReference type="EMBL" id="CP033219">
    <property type="protein sequence ID" value="AZV79239.1"/>
    <property type="molecule type" value="Genomic_DNA"/>
</dbReference>
<feature type="compositionally biased region" description="Basic and acidic residues" evidence="1">
    <location>
        <begin position="59"/>
        <end position="68"/>
    </location>
</feature>
<protein>
    <submittedName>
        <fullName evidence="2">Uncharacterized protein</fullName>
    </submittedName>
</protein>
<accession>A0A3T0N5J2</accession>
<proteinExistence type="predicted"/>
<organism evidence="2 3">
    <name type="scientific">Parasedimentitalea marina</name>
    <dbReference type="NCBI Taxonomy" id="2483033"/>
    <lineage>
        <taxon>Bacteria</taxon>
        <taxon>Pseudomonadati</taxon>
        <taxon>Pseudomonadota</taxon>
        <taxon>Alphaproteobacteria</taxon>
        <taxon>Rhodobacterales</taxon>
        <taxon>Paracoccaceae</taxon>
        <taxon>Parasedimentitalea</taxon>
    </lineage>
</organism>
<reference evidence="2 3" key="1">
    <citation type="submission" date="2018-10" db="EMBL/GenBank/DDBJ databases">
        <title>Parasedimentitalea marina sp. nov., a psychrophilic bacterium isolated from deep seawater of the New Britain Trench.</title>
        <authorList>
            <person name="Cao J."/>
        </authorList>
    </citation>
    <scope>NUCLEOTIDE SEQUENCE [LARGE SCALE GENOMIC DNA]</scope>
    <source>
        <strain evidence="2 3">W43</strain>
    </source>
</reference>
<sequence>MRQTVDQTIPNVFQSLILTRWFNSEQCAADYLPDISRPSPNIQGRSAPVGPGAALARRQAQDRKVDLR</sequence>
<name>A0A3T0N5J2_9RHOB</name>
<gene>
    <name evidence="2" type="ORF">EBB79_16035</name>
</gene>
<keyword evidence="3" id="KW-1185">Reference proteome</keyword>
<evidence type="ECO:0000313" key="2">
    <source>
        <dbReference type="EMBL" id="AZV79239.1"/>
    </source>
</evidence>
<dbReference type="KEGG" id="sedi:EBB79_16035"/>
<dbReference type="AlphaFoldDB" id="A0A3T0N5J2"/>
<evidence type="ECO:0000313" key="3">
    <source>
        <dbReference type="Proteomes" id="UP000283063"/>
    </source>
</evidence>
<feature type="region of interest" description="Disordered" evidence="1">
    <location>
        <begin position="36"/>
        <end position="68"/>
    </location>
</feature>